<protein>
    <submittedName>
        <fullName evidence="1">Uncharacterized protein</fullName>
    </submittedName>
</protein>
<evidence type="ECO:0000313" key="1">
    <source>
        <dbReference type="EMBL" id="SVB48256.1"/>
    </source>
</evidence>
<gene>
    <name evidence="1" type="ORF">METZ01_LOCUS201110</name>
</gene>
<reference evidence="1" key="1">
    <citation type="submission" date="2018-05" db="EMBL/GenBank/DDBJ databases">
        <authorList>
            <person name="Lanie J.A."/>
            <person name="Ng W.-L."/>
            <person name="Kazmierczak K.M."/>
            <person name="Andrzejewski T.M."/>
            <person name="Davidsen T.M."/>
            <person name="Wayne K.J."/>
            <person name="Tettelin H."/>
            <person name="Glass J.I."/>
            <person name="Rusch D."/>
            <person name="Podicherti R."/>
            <person name="Tsui H.-C.T."/>
            <person name="Winkler M.E."/>
        </authorList>
    </citation>
    <scope>NUCLEOTIDE SEQUENCE</scope>
</reference>
<name>A0A382EBT1_9ZZZZ</name>
<dbReference type="EMBL" id="UINC01043766">
    <property type="protein sequence ID" value="SVB48256.1"/>
    <property type="molecule type" value="Genomic_DNA"/>
</dbReference>
<organism evidence="1">
    <name type="scientific">marine metagenome</name>
    <dbReference type="NCBI Taxonomy" id="408172"/>
    <lineage>
        <taxon>unclassified sequences</taxon>
        <taxon>metagenomes</taxon>
        <taxon>ecological metagenomes</taxon>
    </lineage>
</organism>
<dbReference type="AlphaFoldDB" id="A0A382EBT1"/>
<accession>A0A382EBT1</accession>
<proteinExistence type="predicted"/>
<sequence length="26" mass="2874">MSSFLELESVGVGRFELPTSSSRTTR</sequence>
<feature type="non-terminal residue" evidence="1">
    <location>
        <position position="26"/>
    </location>
</feature>